<proteinExistence type="predicted"/>
<feature type="region of interest" description="Disordered" evidence="1">
    <location>
        <begin position="184"/>
        <end position="205"/>
    </location>
</feature>
<protein>
    <recommendedName>
        <fullName evidence="3">WxL domain-containing protein</fullName>
    </recommendedName>
</protein>
<accession>A0A6N3BBC5</accession>
<feature type="compositionally biased region" description="Basic and acidic residues" evidence="1">
    <location>
        <begin position="192"/>
        <end position="202"/>
    </location>
</feature>
<dbReference type="EMBL" id="CACRTQ010000021">
    <property type="protein sequence ID" value="VYT99827.1"/>
    <property type="molecule type" value="Genomic_DNA"/>
</dbReference>
<dbReference type="AlphaFoldDB" id="A0A6N3BBC5"/>
<organism evidence="2">
    <name type="scientific">Enterococcus faecium</name>
    <name type="common">Streptococcus faecium</name>
    <dbReference type="NCBI Taxonomy" id="1352"/>
    <lineage>
        <taxon>Bacteria</taxon>
        <taxon>Bacillati</taxon>
        <taxon>Bacillota</taxon>
        <taxon>Bacilli</taxon>
        <taxon>Lactobacillales</taxon>
        <taxon>Enterococcaceae</taxon>
        <taxon>Enterococcus</taxon>
    </lineage>
</organism>
<evidence type="ECO:0000256" key="1">
    <source>
        <dbReference type="SAM" id="MobiDB-lite"/>
    </source>
</evidence>
<reference evidence="2" key="1">
    <citation type="submission" date="2019-11" db="EMBL/GenBank/DDBJ databases">
        <authorList>
            <person name="Feng L."/>
        </authorList>
    </citation>
    <scope>NUCLEOTIDE SEQUENCE</scope>
    <source>
        <strain evidence="2">EFaeciumLFYP64</strain>
    </source>
</reference>
<evidence type="ECO:0008006" key="3">
    <source>
        <dbReference type="Google" id="ProtNLM"/>
    </source>
</evidence>
<gene>
    <name evidence="2" type="ORF">EFLFYP64_01036</name>
</gene>
<dbReference type="RefSeq" id="WP_070872267.1">
    <property type="nucleotide sequence ID" value="NZ_CACRTQ010000021.1"/>
</dbReference>
<sequence length="931" mass="106212">MKKTKTVSHYGSVVFMVAVLFLSQLTGLSQIAFAKTESEKVVADEHANIVIDYEMDEELKQIQWSMTYEKHAKDEAEYQMQFKLEIVEHEGLLLRESIQEIERTFGKVGPVDEEWYYAGDFSSENERIEIVFKTLIVEEYNQYHLKITPRLMKQTGDELEEIFIGDQTEYVVAVDLSENTAVPEINGEPTEISDKPEASREEPVEEAQTEAEEVENYAAPSILDPNLNGAFADAIPLNHLFARPSHIFTLAPNVATLDQDYRLSYMTPSNLSSLLYNRGHMVSTSSNRIDFTNMSTDIGFTSYLYFDEDTEGITFFLHDGNPTNLFFSRRGIYNMYDPTAGHSPKSLGAYYHPDLLTGIAPIDKYIANGMILEFDNKISTGPLLNINALGDREFSGAHIAAAPSGSPITKSFKKDFGINSEFSTNSWWKLDINITPAGMLTFTMEDLRQTGGYGITEGTININDYFTNLPSKKLYWGFTATAEFSLLSPRADAAIFLTNPRFEVQGELVHEITTQEQGVTVNVNGKKIPINTELEHAVTFYNEEGDGSIFLNPSEDNGITILTSDEEESKSNPFEFTELILSEDGYQPYFTYQELDSNGENATRIDVNAFYDSSTQRFYPEEAIEIPIGTEVTLHYKTKVKSEFQGLEYHNVYERVEFIGRTGTTTGEYYHAQVEHAVEYEIQREPNHPPEIDNLRTANETFGEKNTFIDFQDPFHFTLDYLDPDLDRLYYSVWINDELLIENQIITDAEEEFKMHQSRGFKIDLKDSEGVFELGENTIKLTLTDNRPINDEITYLELNGTFTVEGFIGFEFVTEEYSWKYARSQLPMNRQAQAREEGMRVVTRNTLNTSDSYRVTVSAEELNHVDMQHAISEEYLVFKNEWGEIALSALTLEIDKKYEFSEEEGLLLRLNNQEALGVYSGTITWKIEDVL</sequence>
<name>A0A6N3BBC5_ENTFC</name>
<evidence type="ECO:0000313" key="2">
    <source>
        <dbReference type="EMBL" id="VYT99827.1"/>
    </source>
</evidence>